<comment type="caution">
    <text evidence="1">The sequence shown here is derived from an EMBL/GenBank/DDBJ whole genome shotgun (WGS) entry which is preliminary data.</text>
</comment>
<proteinExistence type="predicted"/>
<accession>A0ACB9BQR1</accession>
<gene>
    <name evidence="1" type="ORF">L2E82_36091</name>
</gene>
<organism evidence="1 2">
    <name type="scientific">Cichorium intybus</name>
    <name type="common">Chicory</name>
    <dbReference type="NCBI Taxonomy" id="13427"/>
    <lineage>
        <taxon>Eukaryota</taxon>
        <taxon>Viridiplantae</taxon>
        <taxon>Streptophyta</taxon>
        <taxon>Embryophyta</taxon>
        <taxon>Tracheophyta</taxon>
        <taxon>Spermatophyta</taxon>
        <taxon>Magnoliopsida</taxon>
        <taxon>eudicotyledons</taxon>
        <taxon>Gunneridae</taxon>
        <taxon>Pentapetalae</taxon>
        <taxon>asterids</taxon>
        <taxon>campanulids</taxon>
        <taxon>Asterales</taxon>
        <taxon>Asteraceae</taxon>
        <taxon>Cichorioideae</taxon>
        <taxon>Cichorieae</taxon>
        <taxon>Cichoriinae</taxon>
        <taxon>Cichorium</taxon>
    </lineage>
</organism>
<name>A0ACB9BQR1_CICIN</name>
<dbReference type="Proteomes" id="UP001055811">
    <property type="component" value="Linkage Group LG06"/>
</dbReference>
<dbReference type="EMBL" id="CM042014">
    <property type="protein sequence ID" value="KAI3724319.1"/>
    <property type="molecule type" value="Genomic_DNA"/>
</dbReference>
<protein>
    <submittedName>
        <fullName evidence="1">Uncharacterized protein</fullName>
    </submittedName>
</protein>
<sequence length="107" mass="11756">MDTIENGQAALCTYYHVLTQTGVTDGQIKSKLKESTLEIAGLRQLGIEVSERILQSAKDLLKDKSSFKSDNNWVTVLNGTQEGFAAGSNDGRVILKHFNPSNQNNDE</sequence>
<reference evidence="2" key="1">
    <citation type="journal article" date="2022" name="Mol. Ecol. Resour.">
        <title>The genomes of chicory, endive, great burdock and yacon provide insights into Asteraceae palaeo-polyploidization history and plant inulin production.</title>
        <authorList>
            <person name="Fan W."/>
            <person name="Wang S."/>
            <person name="Wang H."/>
            <person name="Wang A."/>
            <person name="Jiang F."/>
            <person name="Liu H."/>
            <person name="Zhao H."/>
            <person name="Xu D."/>
            <person name="Zhang Y."/>
        </authorList>
    </citation>
    <scope>NUCLEOTIDE SEQUENCE [LARGE SCALE GENOMIC DNA]</scope>
    <source>
        <strain evidence="2">cv. Punajuju</strain>
    </source>
</reference>
<keyword evidence="2" id="KW-1185">Reference proteome</keyword>
<reference evidence="1 2" key="2">
    <citation type="journal article" date="2022" name="Mol. Ecol. Resour.">
        <title>The genomes of chicory, endive, great burdock and yacon provide insights into Asteraceae paleo-polyploidization history and plant inulin production.</title>
        <authorList>
            <person name="Fan W."/>
            <person name="Wang S."/>
            <person name="Wang H."/>
            <person name="Wang A."/>
            <person name="Jiang F."/>
            <person name="Liu H."/>
            <person name="Zhao H."/>
            <person name="Xu D."/>
            <person name="Zhang Y."/>
        </authorList>
    </citation>
    <scope>NUCLEOTIDE SEQUENCE [LARGE SCALE GENOMIC DNA]</scope>
    <source>
        <strain evidence="2">cv. Punajuju</strain>
        <tissue evidence="1">Leaves</tissue>
    </source>
</reference>
<evidence type="ECO:0000313" key="1">
    <source>
        <dbReference type="EMBL" id="KAI3724319.1"/>
    </source>
</evidence>
<evidence type="ECO:0000313" key="2">
    <source>
        <dbReference type="Proteomes" id="UP001055811"/>
    </source>
</evidence>